<keyword evidence="2" id="KW-1185">Reference proteome</keyword>
<sequence>MKHLYIVRGPFGTGKTEFARTITEQVVSCWDYYASYGENKWNAKLKPHADEYCRNEVKSLLEQGIEKVAVTNSFSKNEDLDFYYSLAKKHDYKVFSLIMDCRDPEEYKRDAPEDVVLKQIINLKNNVMFHQSF</sequence>
<name>A0ABQ1I4P5_9ALTE</name>
<dbReference type="Gene3D" id="3.40.50.300">
    <property type="entry name" value="P-loop containing nucleotide triphosphate hydrolases"/>
    <property type="match status" value="1"/>
</dbReference>
<gene>
    <name evidence="1" type="ORF">GCM10007414_25600</name>
</gene>
<dbReference type="RefSeq" id="WP_055733241.1">
    <property type="nucleotide sequence ID" value="NZ_BMDY01000015.1"/>
</dbReference>
<dbReference type="Proteomes" id="UP000651977">
    <property type="component" value="Unassembled WGS sequence"/>
</dbReference>
<dbReference type="SUPFAM" id="SSF52540">
    <property type="entry name" value="P-loop containing nucleoside triphosphate hydrolases"/>
    <property type="match status" value="1"/>
</dbReference>
<proteinExistence type="predicted"/>
<reference evidence="2" key="1">
    <citation type="journal article" date="2019" name="Int. J. Syst. Evol. Microbiol.">
        <title>The Global Catalogue of Microorganisms (GCM) 10K type strain sequencing project: providing services to taxonomists for standard genome sequencing and annotation.</title>
        <authorList>
            <consortium name="The Broad Institute Genomics Platform"/>
            <consortium name="The Broad Institute Genome Sequencing Center for Infectious Disease"/>
            <person name="Wu L."/>
            <person name="Ma J."/>
        </authorList>
    </citation>
    <scope>NUCLEOTIDE SEQUENCE [LARGE SCALE GENOMIC DNA]</scope>
    <source>
        <strain evidence="2">CGMCC 1.10131</strain>
    </source>
</reference>
<evidence type="ECO:0008006" key="3">
    <source>
        <dbReference type="Google" id="ProtNLM"/>
    </source>
</evidence>
<accession>A0ABQ1I4P5</accession>
<evidence type="ECO:0000313" key="1">
    <source>
        <dbReference type="EMBL" id="GGB11033.1"/>
    </source>
</evidence>
<dbReference type="InterPro" id="IPR027417">
    <property type="entry name" value="P-loop_NTPase"/>
</dbReference>
<evidence type="ECO:0000313" key="2">
    <source>
        <dbReference type="Proteomes" id="UP000651977"/>
    </source>
</evidence>
<comment type="caution">
    <text evidence="1">The sequence shown here is derived from an EMBL/GenBank/DDBJ whole genome shotgun (WGS) entry which is preliminary data.</text>
</comment>
<protein>
    <recommendedName>
        <fullName evidence="3">ATP-binding protein</fullName>
    </recommendedName>
</protein>
<organism evidence="1 2">
    <name type="scientific">Agarivorans gilvus</name>
    <dbReference type="NCBI Taxonomy" id="680279"/>
    <lineage>
        <taxon>Bacteria</taxon>
        <taxon>Pseudomonadati</taxon>
        <taxon>Pseudomonadota</taxon>
        <taxon>Gammaproteobacteria</taxon>
        <taxon>Alteromonadales</taxon>
        <taxon>Alteromonadaceae</taxon>
        <taxon>Agarivorans</taxon>
    </lineage>
</organism>
<dbReference type="EMBL" id="BMDY01000015">
    <property type="protein sequence ID" value="GGB11033.1"/>
    <property type="molecule type" value="Genomic_DNA"/>
</dbReference>